<evidence type="ECO:0000256" key="4">
    <source>
        <dbReference type="ARBA" id="ARBA00023136"/>
    </source>
</evidence>
<dbReference type="GO" id="GO:0005886">
    <property type="term" value="C:plasma membrane"/>
    <property type="evidence" value="ECO:0007669"/>
    <property type="project" value="TreeGrafter"/>
</dbReference>
<feature type="transmembrane region" description="Helical" evidence="5">
    <location>
        <begin position="58"/>
        <end position="78"/>
    </location>
</feature>
<dbReference type="PANTHER" id="PTHR23112">
    <property type="entry name" value="G PROTEIN-COUPLED RECEPTOR 157-RELATED"/>
    <property type="match status" value="1"/>
</dbReference>
<feature type="domain" description="G-protein coupled receptors family 1 profile" evidence="6">
    <location>
        <begin position="36"/>
        <end position="312"/>
    </location>
</feature>
<dbReference type="Proteomes" id="UP001221898">
    <property type="component" value="Unassembled WGS sequence"/>
</dbReference>
<feature type="transmembrane region" description="Helical" evidence="5">
    <location>
        <begin position="259"/>
        <end position="281"/>
    </location>
</feature>
<dbReference type="GO" id="GO:0004930">
    <property type="term" value="F:G protein-coupled receptor activity"/>
    <property type="evidence" value="ECO:0007669"/>
    <property type="project" value="TreeGrafter"/>
</dbReference>
<dbReference type="AlphaFoldDB" id="A0AAD7S1P1"/>
<evidence type="ECO:0000256" key="5">
    <source>
        <dbReference type="SAM" id="Phobius"/>
    </source>
</evidence>
<dbReference type="PANTHER" id="PTHR23112:SF0">
    <property type="entry name" value="TRANSMEMBRANE PROTEIN 116"/>
    <property type="match status" value="1"/>
</dbReference>
<accession>A0AAD7S1P1</accession>
<dbReference type="PROSITE" id="PS50262">
    <property type="entry name" value="G_PROTEIN_RECEP_F1_2"/>
    <property type="match status" value="1"/>
</dbReference>
<evidence type="ECO:0000256" key="3">
    <source>
        <dbReference type="ARBA" id="ARBA00022989"/>
    </source>
</evidence>
<proteinExistence type="predicted"/>
<feature type="transmembrane region" description="Helical" evidence="5">
    <location>
        <begin position="22"/>
        <end position="46"/>
    </location>
</feature>
<dbReference type="EMBL" id="JAINUG010000127">
    <property type="protein sequence ID" value="KAJ8394337.1"/>
    <property type="molecule type" value="Genomic_DNA"/>
</dbReference>
<feature type="transmembrane region" description="Helical" evidence="5">
    <location>
        <begin position="139"/>
        <end position="161"/>
    </location>
</feature>
<feature type="transmembrane region" description="Helical" evidence="5">
    <location>
        <begin position="293"/>
        <end position="315"/>
    </location>
</feature>
<organism evidence="7 8">
    <name type="scientific">Aldrovandia affinis</name>
    <dbReference type="NCBI Taxonomy" id="143900"/>
    <lineage>
        <taxon>Eukaryota</taxon>
        <taxon>Metazoa</taxon>
        <taxon>Chordata</taxon>
        <taxon>Craniata</taxon>
        <taxon>Vertebrata</taxon>
        <taxon>Euteleostomi</taxon>
        <taxon>Actinopterygii</taxon>
        <taxon>Neopterygii</taxon>
        <taxon>Teleostei</taxon>
        <taxon>Notacanthiformes</taxon>
        <taxon>Halosauridae</taxon>
        <taxon>Aldrovandia</taxon>
    </lineage>
</organism>
<dbReference type="InterPro" id="IPR017452">
    <property type="entry name" value="GPCR_Rhodpsn_7TM"/>
</dbReference>
<evidence type="ECO:0000313" key="8">
    <source>
        <dbReference type="Proteomes" id="UP001221898"/>
    </source>
</evidence>
<comment type="subcellular location">
    <subcellularLocation>
        <location evidence="1">Membrane</location>
        <topology evidence="1">Multi-pass membrane protein</topology>
    </subcellularLocation>
</comment>
<protein>
    <recommendedName>
        <fullName evidence="6">G-protein coupled receptors family 1 profile domain-containing protein</fullName>
    </recommendedName>
</protein>
<evidence type="ECO:0000259" key="6">
    <source>
        <dbReference type="PROSITE" id="PS50262"/>
    </source>
</evidence>
<dbReference type="Gene3D" id="1.20.1070.10">
    <property type="entry name" value="Rhodopsin 7-helix transmembrane proteins"/>
    <property type="match status" value="1"/>
</dbReference>
<gene>
    <name evidence="7" type="ORF">AAFF_G00047440</name>
</gene>
<dbReference type="GO" id="GO:0007189">
    <property type="term" value="P:adenylate cyclase-activating G protein-coupled receptor signaling pathway"/>
    <property type="evidence" value="ECO:0007669"/>
    <property type="project" value="TreeGrafter"/>
</dbReference>
<dbReference type="InterPro" id="IPR022343">
    <property type="entry name" value="GCR1-cAMP_receptor"/>
</dbReference>
<feature type="transmembrane region" description="Helical" evidence="5">
    <location>
        <begin position="98"/>
        <end position="118"/>
    </location>
</feature>
<keyword evidence="3 5" id="KW-1133">Transmembrane helix</keyword>
<comment type="caution">
    <text evidence="7">The sequence shown here is derived from an EMBL/GenBank/DDBJ whole genome shotgun (WGS) entry which is preliminary data.</text>
</comment>
<keyword evidence="2 5" id="KW-0812">Transmembrane</keyword>
<name>A0AAD7S1P1_9TELE</name>
<dbReference type="PRINTS" id="PR02001">
    <property type="entry name" value="GCR1CAMPR"/>
</dbReference>
<keyword evidence="4 5" id="KW-0472">Membrane</keyword>
<feature type="transmembrane region" description="Helical" evidence="5">
    <location>
        <begin position="202"/>
        <end position="226"/>
    </location>
</feature>
<sequence>MQDLFSNNYVNSSLILENGSSILWFQLAMALLSVVGSGSIIVFAVFQNLLGTSEVRALFFLSVANLLLCLTWIIGAVLLKQTCDDRAACYNLHTIEQILYMSSFFYTLNLLWVLCTGLKEEYHRTMTGQSALFPGRTCSLARITTVLSCILPMVLMVPVFVVGNSNNCSRNLSQSYECLLMHTWMLYAPSGGSLEVPPCHHIHIYSITIFLITFIVTFAGIVALMVKAHCVYRHCIMSTEGLLDARGWANLKVLQYQMILYASAFVVCWCPAVLLAIVTLFNLQELQVVHFVLYILQAFTSASQGLLNCFVYGWTQQRFRSLKTMEQRDAGTQTPLLRSQKQKTLTAQTDGLME</sequence>
<evidence type="ECO:0000256" key="1">
    <source>
        <dbReference type="ARBA" id="ARBA00004141"/>
    </source>
</evidence>
<dbReference type="SUPFAM" id="SSF81321">
    <property type="entry name" value="Family A G protein-coupled receptor-like"/>
    <property type="match status" value="1"/>
</dbReference>
<evidence type="ECO:0000256" key="2">
    <source>
        <dbReference type="ARBA" id="ARBA00022692"/>
    </source>
</evidence>
<evidence type="ECO:0000313" key="7">
    <source>
        <dbReference type="EMBL" id="KAJ8394337.1"/>
    </source>
</evidence>
<keyword evidence="8" id="KW-1185">Reference proteome</keyword>
<reference evidence="7" key="1">
    <citation type="journal article" date="2023" name="Science">
        <title>Genome structures resolve the early diversification of teleost fishes.</title>
        <authorList>
            <person name="Parey E."/>
            <person name="Louis A."/>
            <person name="Montfort J."/>
            <person name="Bouchez O."/>
            <person name="Roques C."/>
            <person name="Iampietro C."/>
            <person name="Lluch J."/>
            <person name="Castinel A."/>
            <person name="Donnadieu C."/>
            <person name="Desvignes T."/>
            <person name="Floi Bucao C."/>
            <person name="Jouanno E."/>
            <person name="Wen M."/>
            <person name="Mejri S."/>
            <person name="Dirks R."/>
            <person name="Jansen H."/>
            <person name="Henkel C."/>
            <person name="Chen W.J."/>
            <person name="Zahm M."/>
            <person name="Cabau C."/>
            <person name="Klopp C."/>
            <person name="Thompson A.W."/>
            <person name="Robinson-Rechavi M."/>
            <person name="Braasch I."/>
            <person name="Lecointre G."/>
            <person name="Bobe J."/>
            <person name="Postlethwait J.H."/>
            <person name="Berthelot C."/>
            <person name="Roest Crollius H."/>
            <person name="Guiguen Y."/>
        </authorList>
    </citation>
    <scope>NUCLEOTIDE SEQUENCE</scope>
    <source>
        <strain evidence="7">NC1722</strain>
    </source>
</reference>